<accession>A0A1A7P1H6</accession>
<dbReference type="PROSITE" id="PS51462">
    <property type="entry name" value="NUDIX"/>
    <property type="match status" value="1"/>
</dbReference>
<dbReference type="OrthoDB" id="9816040at2"/>
<keyword evidence="8" id="KW-1185">Reference proteome</keyword>
<feature type="short sequence motif" description="Nudix box" evidence="4">
    <location>
        <begin position="38"/>
        <end position="59"/>
    </location>
</feature>
<evidence type="ECO:0000313" key="7">
    <source>
        <dbReference type="EMBL" id="OBW95089.1"/>
    </source>
</evidence>
<dbReference type="InterPro" id="IPR015797">
    <property type="entry name" value="NUDIX_hydrolase-like_dom_sf"/>
</dbReference>
<dbReference type="CDD" id="cd03671">
    <property type="entry name" value="NUDIX_Ap4A_hydrolase_plant_like"/>
    <property type="match status" value="1"/>
</dbReference>
<gene>
    <name evidence="4" type="primary">rppH</name>
    <name evidence="4" type="synonym">nudH</name>
    <name evidence="7" type="ORF">QS62_04505</name>
</gene>
<dbReference type="GO" id="GO:0034353">
    <property type="term" value="F:mRNA 5'-diphosphatase activity"/>
    <property type="evidence" value="ECO:0007669"/>
    <property type="project" value="TreeGrafter"/>
</dbReference>
<dbReference type="PANTHER" id="PTHR23114:SF17">
    <property type="entry name" value="M7GPPPN-MRNA HYDROLASE"/>
    <property type="match status" value="1"/>
</dbReference>
<dbReference type="SUPFAM" id="SSF55811">
    <property type="entry name" value="Nudix"/>
    <property type="match status" value="1"/>
</dbReference>
<name>A0A1A7P1H6_9PAST</name>
<dbReference type="EC" id="3.6.1.-" evidence="4"/>
<evidence type="ECO:0000313" key="8">
    <source>
        <dbReference type="Proteomes" id="UP000092649"/>
    </source>
</evidence>
<evidence type="ECO:0000256" key="3">
    <source>
        <dbReference type="ARBA" id="ARBA00022801"/>
    </source>
</evidence>
<comment type="similarity">
    <text evidence="4">Belongs to the Nudix hydrolase family. RppH subfamily.</text>
</comment>
<dbReference type="GO" id="GO:0005737">
    <property type="term" value="C:cytoplasm"/>
    <property type="evidence" value="ECO:0007669"/>
    <property type="project" value="TreeGrafter"/>
</dbReference>
<dbReference type="Gene3D" id="3.90.79.10">
    <property type="entry name" value="Nucleoside Triphosphate Pyrophosphohydrolase"/>
    <property type="match status" value="1"/>
</dbReference>
<comment type="cofactor">
    <cofactor evidence="4">
        <name>a divalent metal cation</name>
        <dbReference type="ChEBI" id="CHEBI:60240"/>
    </cofactor>
</comment>
<dbReference type="NCBIfam" id="NF001938">
    <property type="entry name" value="PRK00714.1-5"/>
    <property type="match status" value="1"/>
</dbReference>
<dbReference type="PROSITE" id="PS00893">
    <property type="entry name" value="NUDIX_BOX"/>
    <property type="match status" value="1"/>
</dbReference>
<dbReference type="NCBIfam" id="NF001937">
    <property type="entry name" value="PRK00714.1-4"/>
    <property type="match status" value="1"/>
</dbReference>
<feature type="compositionally biased region" description="Basic residues" evidence="5">
    <location>
        <begin position="185"/>
        <end position="195"/>
    </location>
</feature>
<comment type="cofactor">
    <cofactor evidence="1">
        <name>Mn(2+)</name>
        <dbReference type="ChEBI" id="CHEBI:29035"/>
    </cofactor>
</comment>
<dbReference type="PATRIC" id="fig|505341.3.peg.907"/>
<evidence type="ECO:0000256" key="5">
    <source>
        <dbReference type="SAM" id="MobiDB-lite"/>
    </source>
</evidence>
<dbReference type="InterPro" id="IPR022927">
    <property type="entry name" value="RppH"/>
</dbReference>
<dbReference type="Pfam" id="PF00293">
    <property type="entry name" value="NUDIX"/>
    <property type="match status" value="1"/>
</dbReference>
<dbReference type="InterPro" id="IPR020476">
    <property type="entry name" value="Nudix_hydrolase"/>
</dbReference>
<dbReference type="PRINTS" id="PR00502">
    <property type="entry name" value="NUDIXFAMILY"/>
</dbReference>
<evidence type="ECO:0000256" key="1">
    <source>
        <dbReference type="ARBA" id="ARBA00001936"/>
    </source>
</evidence>
<dbReference type="InterPro" id="IPR020084">
    <property type="entry name" value="NUDIX_hydrolase_CS"/>
</dbReference>
<dbReference type="STRING" id="505341.QV08_05600"/>
<comment type="function">
    <text evidence="4">Accelerates the degradation of transcripts by removing pyrophosphate from the 5'-end of triphosphorylated RNA, leading to a more labile monophosphorylated state that can stimulate subsequent ribonuclease cleavage.</text>
</comment>
<feature type="compositionally biased region" description="Basic and acidic residues" evidence="5">
    <location>
        <begin position="170"/>
        <end position="180"/>
    </location>
</feature>
<feature type="domain" description="Nudix hydrolase" evidence="6">
    <location>
        <begin position="6"/>
        <end position="149"/>
    </location>
</feature>
<dbReference type="EMBL" id="JTJL01000015">
    <property type="protein sequence ID" value="OBW95089.1"/>
    <property type="molecule type" value="Genomic_DNA"/>
</dbReference>
<dbReference type="FunFam" id="3.90.79.10:FF:000001">
    <property type="entry name" value="RNA pyrophosphohydrolase"/>
    <property type="match status" value="1"/>
</dbReference>
<evidence type="ECO:0000256" key="4">
    <source>
        <dbReference type="HAMAP-Rule" id="MF_00298"/>
    </source>
</evidence>
<evidence type="ECO:0000259" key="6">
    <source>
        <dbReference type="PROSITE" id="PS51462"/>
    </source>
</evidence>
<evidence type="ECO:0000256" key="2">
    <source>
        <dbReference type="ARBA" id="ARBA00001946"/>
    </source>
</evidence>
<comment type="cofactor">
    <cofactor evidence="2">
        <name>Mg(2+)</name>
        <dbReference type="ChEBI" id="CHEBI:18420"/>
    </cofactor>
</comment>
<feature type="region of interest" description="Disordered" evidence="5">
    <location>
        <begin position="167"/>
        <end position="195"/>
    </location>
</feature>
<dbReference type="PANTHER" id="PTHR23114">
    <property type="entry name" value="M7GPPPN-MRNA HYDROLASE"/>
    <property type="match status" value="1"/>
</dbReference>
<dbReference type="HAMAP" id="MF_00298">
    <property type="entry name" value="Nudix_RppH"/>
    <property type="match status" value="1"/>
</dbReference>
<keyword evidence="3 4" id="KW-0378">Hydrolase</keyword>
<dbReference type="RefSeq" id="WP_066106558.1">
    <property type="nucleotide sequence ID" value="NZ_JTJL01000015.1"/>
</dbReference>
<dbReference type="AlphaFoldDB" id="A0A1A7P1H6"/>
<dbReference type="Proteomes" id="UP000092649">
    <property type="component" value="Unassembled WGS sequence"/>
</dbReference>
<dbReference type="GO" id="GO:0006402">
    <property type="term" value="P:mRNA catabolic process"/>
    <property type="evidence" value="ECO:0007669"/>
    <property type="project" value="TreeGrafter"/>
</dbReference>
<organism evidence="7 8">
    <name type="scientific">Gallibacterium salpingitidis</name>
    <dbReference type="NCBI Taxonomy" id="505341"/>
    <lineage>
        <taxon>Bacteria</taxon>
        <taxon>Pseudomonadati</taxon>
        <taxon>Pseudomonadota</taxon>
        <taxon>Gammaproteobacteria</taxon>
        <taxon>Pasteurellales</taxon>
        <taxon>Pasteurellaceae</taxon>
        <taxon>Gallibacterium</taxon>
    </lineage>
</organism>
<comment type="caution">
    <text evidence="7">The sequence shown here is derived from an EMBL/GenBank/DDBJ whole genome shotgun (WGS) entry which is preliminary data.</text>
</comment>
<dbReference type="NCBIfam" id="NF001934">
    <property type="entry name" value="PRK00714.1-1"/>
    <property type="match status" value="1"/>
</dbReference>
<sequence length="195" mass="23051">MIDFDGYRPNVGIVICNQKGQVFWAKRYNQNSWQFPQGGINPRETPEQAMYRELFEEVGLTQNDVKIIYSSKQWLRYKLPKRLIRFDSRPVCIGQKQRWFLLQLTSPENKINVTTSSSPEFDGWRWVSFWYPVRQVVSFKRDVYRKVMKEFAGVLFNEKEGINAISSTNEARRTTSEKKSASGKYQKRPFNKTRG</sequence>
<reference evidence="7 8" key="1">
    <citation type="submission" date="2014-11" db="EMBL/GenBank/DDBJ databases">
        <title>Pan-genome of Gallibacterium spp.</title>
        <authorList>
            <person name="Kudirkiene E."/>
            <person name="Bojesen A.M."/>
        </authorList>
    </citation>
    <scope>NUCLEOTIDE SEQUENCE [LARGE SCALE GENOMIC DNA]</scope>
    <source>
        <strain evidence="7 8">F150</strain>
    </source>
</reference>
<proteinExistence type="inferred from homology"/>
<protein>
    <recommendedName>
        <fullName evidence="4">RNA pyrophosphohydrolase</fullName>
        <ecNumber evidence="4">3.6.1.-</ecNumber>
    </recommendedName>
    <alternativeName>
        <fullName evidence="4">(Di)nucleoside polyphosphate hydrolase</fullName>
    </alternativeName>
</protein>
<dbReference type="InterPro" id="IPR000086">
    <property type="entry name" value="NUDIX_hydrolase_dom"/>
</dbReference>